<dbReference type="HAMAP" id="MF_00295">
    <property type="entry name" value="MetA_acyltransf"/>
    <property type="match status" value="1"/>
</dbReference>
<keyword evidence="2 4" id="KW-0808">Transferase</keyword>
<dbReference type="GO" id="GO:0004414">
    <property type="term" value="F:homoserine O-acetyltransferase activity"/>
    <property type="evidence" value="ECO:0007669"/>
    <property type="project" value="UniProtKB-UniRule"/>
</dbReference>
<comment type="pathway">
    <text evidence="4">Amino-acid biosynthesis; L-methionine biosynthesis via de novo pathway; O-succinyl-L-homoserine from L-homoserine: step 1/1.</text>
</comment>
<reference evidence="6 7" key="1">
    <citation type="submission" date="2019-03" db="EMBL/GenBank/DDBJ databases">
        <title>Genomic Encyclopedia of Type Strains, Phase IV (KMG-IV): sequencing the most valuable type-strain genomes for metagenomic binning, comparative biology and taxonomic classification.</title>
        <authorList>
            <person name="Goeker M."/>
        </authorList>
    </citation>
    <scope>NUCLEOTIDE SEQUENCE [LARGE SCALE GENOMIC DNA]</scope>
    <source>
        <strain evidence="6 7">DSM 19610</strain>
    </source>
</reference>
<dbReference type="Proteomes" id="UP000295707">
    <property type="component" value="Unassembled WGS sequence"/>
</dbReference>
<evidence type="ECO:0000256" key="5">
    <source>
        <dbReference type="PIRSR" id="PIRSR000450-1"/>
    </source>
</evidence>
<feature type="active site" description="Proton acceptor" evidence="4">
    <location>
        <position position="238"/>
    </location>
</feature>
<comment type="function">
    <text evidence="4">Transfers a succinyl group from succinyl-CoA to L-homoserine, forming succinyl-L-homoserine.</text>
</comment>
<evidence type="ECO:0000256" key="3">
    <source>
        <dbReference type="ARBA" id="ARBA00023315"/>
    </source>
</evidence>
<keyword evidence="3 4" id="KW-0012">Acyltransferase</keyword>
<feature type="active site" description="Acyl-thioester intermediate" evidence="4 5">
    <location>
        <position position="146"/>
    </location>
</feature>
<dbReference type="EMBL" id="SMFX01000001">
    <property type="protein sequence ID" value="TCK17955.1"/>
    <property type="molecule type" value="Genomic_DNA"/>
</dbReference>
<evidence type="ECO:0000256" key="4">
    <source>
        <dbReference type="HAMAP-Rule" id="MF_00295"/>
    </source>
</evidence>
<evidence type="ECO:0000256" key="2">
    <source>
        <dbReference type="ARBA" id="ARBA00022679"/>
    </source>
</evidence>
<keyword evidence="7" id="KW-1185">Reference proteome</keyword>
<feature type="binding site" evidence="4">
    <location>
        <position position="252"/>
    </location>
    <ligand>
        <name>substrate</name>
    </ligand>
</feature>
<dbReference type="InterPro" id="IPR029062">
    <property type="entry name" value="Class_I_gatase-like"/>
</dbReference>
<comment type="subcellular location">
    <subcellularLocation>
        <location evidence="4">Cytoplasm</location>
    </subcellularLocation>
</comment>
<dbReference type="EC" id="2.3.1.46" evidence="4"/>
<dbReference type="GO" id="GO:0008899">
    <property type="term" value="F:homoserine O-succinyltransferase activity"/>
    <property type="evidence" value="ECO:0007669"/>
    <property type="project" value="UniProtKB-EC"/>
</dbReference>
<dbReference type="SUPFAM" id="SSF52317">
    <property type="entry name" value="Class I glutamine amidotransferase-like"/>
    <property type="match status" value="1"/>
</dbReference>
<keyword evidence="4" id="KW-0963">Cytoplasm</keyword>
<feature type="site" description="Important for substrate specificity" evidence="4">
    <location>
        <position position="196"/>
    </location>
</feature>
<dbReference type="UniPathway" id="UPA00051">
    <property type="reaction ID" value="UER00075"/>
</dbReference>
<feature type="binding site" evidence="4">
    <location>
        <position position="167"/>
    </location>
    <ligand>
        <name>substrate</name>
    </ligand>
</feature>
<dbReference type="PANTHER" id="PTHR20919">
    <property type="entry name" value="HOMOSERINE O-SUCCINYLTRANSFERASE"/>
    <property type="match status" value="1"/>
</dbReference>
<comment type="catalytic activity">
    <reaction evidence="4">
        <text>L-homoserine + succinyl-CoA = O-succinyl-L-homoserine + CoA</text>
        <dbReference type="Rhea" id="RHEA:22008"/>
        <dbReference type="ChEBI" id="CHEBI:57287"/>
        <dbReference type="ChEBI" id="CHEBI:57292"/>
        <dbReference type="ChEBI" id="CHEBI:57476"/>
        <dbReference type="ChEBI" id="CHEBI:57661"/>
        <dbReference type="EC" id="2.3.1.46"/>
    </reaction>
</comment>
<dbReference type="GO" id="GO:0005737">
    <property type="term" value="C:cytoplasm"/>
    <property type="evidence" value="ECO:0007669"/>
    <property type="project" value="UniProtKB-SubCell"/>
</dbReference>
<dbReference type="InterPro" id="IPR033752">
    <property type="entry name" value="MetA_family"/>
</dbReference>
<dbReference type="GO" id="GO:0009086">
    <property type="term" value="P:methionine biosynthetic process"/>
    <property type="evidence" value="ECO:0007669"/>
    <property type="project" value="UniProtKB-UniRule"/>
</dbReference>
<organism evidence="6 7">
    <name type="scientific">Thiogranum longum</name>
    <dbReference type="NCBI Taxonomy" id="1537524"/>
    <lineage>
        <taxon>Bacteria</taxon>
        <taxon>Pseudomonadati</taxon>
        <taxon>Pseudomonadota</taxon>
        <taxon>Gammaproteobacteria</taxon>
        <taxon>Chromatiales</taxon>
        <taxon>Ectothiorhodospiraceae</taxon>
        <taxon>Thiogranum</taxon>
    </lineage>
</organism>
<dbReference type="PIRSF" id="PIRSF000450">
    <property type="entry name" value="H_ser_succinyltr"/>
    <property type="match status" value="1"/>
</dbReference>
<name>A0A4R1HCH8_9GAMM</name>
<protein>
    <recommendedName>
        <fullName evidence="4">Homoserine O-succinyltransferase</fullName>
        <shortName evidence="4">HST</shortName>
        <ecNumber evidence="4">2.3.1.46</ecNumber>
    </recommendedName>
    <alternativeName>
        <fullName evidence="4">Homoserine transsuccinylase</fullName>
        <shortName evidence="4">HTS</shortName>
    </alternativeName>
</protein>
<dbReference type="Pfam" id="PF04204">
    <property type="entry name" value="HTS"/>
    <property type="match status" value="1"/>
</dbReference>
<comment type="caution">
    <text evidence="6">The sequence shown here is derived from an EMBL/GenBank/DDBJ whole genome shotgun (WGS) entry which is preliminary data.</text>
</comment>
<dbReference type="Gene3D" id="3.40.50.880">
    <property type="match status" value="1"/>
</dbReference>
<evidence type="ECO:0000313" key="7">
    <source>
        <dbReference type="Proteomes" id="UP000295707"/>
    </source>
</evidence>
<dbReference type="RefSeq" id="WP_132971789.1">
    <property type="nucleotide sequence ID" value="NZ_SMFX01000001.1"/>
</dbReference>
<keyword evidence="1 4" id="KW-0028">Amino-acid biosynthesis</keyword>
<feature type="binding site" evidence="4">
    <location>
        <position position="196"/>
    </location>
    <ligand>
        <name>substrate</name>
    </ligand>
</feature>
<dbReference type="NCBIfam" id="NF003776">
    <property type="entry name" value="PRK05368.1-3"/>
    <property type="match status" value="1"/>
</dbReference>
<dbReference type="OrthoDB" id="9772423at2"/>
<comment type="similarity">
    <text evidence="4">Belongs to the MetA family.</text>
</comment>
<evidence type="ECO:0000313" key="6">
    <source>
        <dbReference type="EMBL" id="TCK17955.1"/>
    </source>
</evidence>
<gene>
    <name evidence="4" type="primary">metAS</name>
    <name evidence="6" type="ORF">DFR30_1209</name>
</gene>
<accession>A0A4R1HCH8</accession>
<feature type="site" description="Important for acyl-CoA specificity" evidence="4">
    <location>
        <position position="113"/>
    </location>
</feature>
<feature type="active site" evidence="4">
    <location>
        <position position="240"/>
    </location>
</feature>
<dbReference type="AlphaFoldDB" id="A0A4R1HCH8"/>
<feature type="site" description="Important for acyl-CoA specificity" evidence="4">
    <location>
        <position position="147"/>
    </location>
</feature>
<proteinExistence type="inferred from homology"/>
<evidence type="ECO:0000256" key="1">
    <source>
        <dbReference type="ARBA" id="ARBA00022605"/>
    </source>
</evidence>
<sequence length="356" mass="40552">MPLVAHNELPTFKRLKQEGTRVLAPNRASQQDIRELHIGLLNMMPDAALAATERQFFRLVGESNPIAQFYVHPFTLPELERGKEAQAYIDAYYEPFEKIRDEGLDALIITGANVVGPRLGDQPFWEPLKAVVDWSFEHVTSTLCSCLATHAVLQFRHNKVRVPQDDKVWGVFPHRVVDKLHPLVNDVNTRFDVPHSRWNAVTPEQFRDAGLHVLVESEVGVHLATSADGLRVVFFQGHPEYDTVSLLKEYKREVFLWLGGQRDGYPPFPANYLGPRAQAVLNEYRLRLDAVRRENMDRPDFPEAQLVSLLDNTWHDTAEAVVGNWIGLVYQVTHSDRRMPFMEGVDPGDPLGLYSD</sequence>
<keyword evidence="4" id="KW-0486">Methionine biosynthesis</keyword>
<dbReference type="PANTHER" id="PTHR20919:SF0">
    <property type="entry name" value="HOMOSERINE O-SUCCINYLTRANSFERASE"/>
    <property type="match status" value="1"/>
</dbReference>
<comment type="caution">
    <text evidence="4">Lacks conserved residue(s) required for the propagation of feature annotation.</text>
</comment>